<dbReference type="Proteomes" id="UP000481360">
    <property type="component" value="Unassembled WGS sequence"/>
</dbReference>
<protein>
    <recommendedName>
        <fullName evidence="1">HTH luxR-type domain-containing protein</fullName>
    </recommendedName>
</protein>
<dbReference type="InterPro" id="IPR036388">
    <property type="entry name" value="WH-like_DNA-bd_sf"/>
</dbReference>
<keyword evidence="3" id="KW-1185">Reference proteome</keyword>
<dbReference type="InterPro" id="IPR035965">
    <property type="entry name" value="PAS-like_dom_sf"/>
</dbReference>
<dbReference type="Gene3D" id="3.30.450.20">
    <property type="entry name" value="PAS domain"/>
    <property type="match status" value="1"/>
</dbReference>
<sequence length="200" mass="21625">MTALTEVSLITGGGGVLLHGDAPSCAFLDTRLVISRVSADFAELLDATPHDLVGRDFTSFLDPESRGVVHKRCGELLPHTGGFTQQVDVVRGDRRHQRAQVCVYTFRGAFLVTLTPAPRTAAIVLAKLDARILEGLAHGDSTELIATRLFLSRQAVSYHVAAMLRTFKVANRASLISKAYCAGVLDSASWPPRVPARFVK</sequence>
<proteinExistence type="predicted"/>
<reference evidence="2 3" key="1">
    <citation type="submission" date="2020-03" db="EMBL/GenBank/DDBJ databases">
        <title>Isolation and identification of active actinomycetes.</title>
        <authorList>
            <person name="Sun X."/>
        </authorList>
    </citation>
    <scope>NUCLEOTIDE SEQUENCE [LARGE SCALE GENOMIC DNA]</scope>
    <source>
        <strain evidence="2 3">NEAU-D13</strain>
    </source>
</reference>
<dbReference type="GO" id="GO:0006355">
    <property type="term" value="P:regulation of DNA-templated transcription"/>
    <property type="evidence" value="ECO:0007669"/>
    <property type="project" value="InterPro"/>
</dbReference>
<name>A0A7C9VWR1_9PSEU</name>
<dbReference type="Pfam" id="PF00196">
    <property type="entry name" value="GerE"/>
    <property type="match status" value="1"/>
</dbReference>
<comment type="caution">
    <text evidence="2">The sequence shown here is derived from an EMBL/GenBank/DDBJ whole genome shotgun (WGS) entry which is preliminary data.</text>
</comment>
<dbReference type="Gene3D" id="1.10.10.10">
    <property type="entry name" value="Winged helix-like DNA-binding domain superfamily/Winged helix DNA-binding domain"/>
    <property type="match status" value="1"/>
</dbReference>
<dbReference type="SUPFAM" id="SSF55785">
    <property type="entry name" value="PYP-like sensor domain (PAS domain)"/>
    <property type="match status" value="1"/>
</dbReference>
<dbReference type="AlphaFoldDB" id="A0A7C9VWR1"/>
<evidence type="ECO:0000259" key="1">
    <source>
        <dbReference type="SMART" id="SM00421"/>
    </source>
</evidence>
<dbReference type="SMART" id="SM00421">
    <property type="entry name" value="HTH_LUXR"/>
    <property type="match status" value="1"/>
</dbReference>
<evidence type="ECO:0000313" key="3">
    <source>
        <dbReference type="Proteomes" id="UP000481360"/>
    </source>
</evidence>
<dbReference type="EMBL" id="JAAMPJ010000012">
    <property type="protein sequence ID" value="NGY64215.1"/>
    <property type="molecule type" value="Genomic_DNA"/>
</dbReference>
<gene>
    <name evidence="2" type="ORF">G7043_35415</name>
</gene>
<feature type="domain" description="HTH luxR-type" evidence="1">
    <location>
        <begin position="122"/>
        <end position="179"/>
    </location>
</feature>
<evidence type="ECO:0000313" key="2">
    <source>
        <dbReference type="EMBL" id="NGY64215.1"/>
    </source>
</evidence>
<dbReference type="InterPro" id="IPR000792">
    <property type="entry name" value="Tscrpt_reg_LuxR_C"/>
</dbReference>
<dbReference type="InterPro" id="IPR016032">
    <property type="entry name" value="Sig_transdc_resp-reg_C-effctor"/>
</dbReference>
<dbReference type="SUPFAM" id="SSF46894">
    <property type="entry name" value="C-terminal effector domain of the bipartite response regulators"/>
    <property type="match status" value="1"/>
</dbReference>
<organism evidence="2 3">
    <name type="scientific">Lentzea alba</name>
    <dbReference type="NCBI Taxonomy" id="2714351"/>
    <lineage>
        <taxon>Bacteria</taxon>
        <taxon>Bacillati</taxon>
        <taxon>Actinomycetota</taxon>
        <taxon>Actinomycetes</taxon>
        <taxon>Pseudonocardiales</taxon>
        <taxon>Pseudonocardiaceae</taxon>
        <taxon>Lentzea</taxon>
    </lineage>
</organism>
<accession>A0A7C9VWR1</accession>
<dbReference type="RefSeq" id="WP_166053029.1">
    <property type="nucleotide sequence ID" value="NZ_JAAMPJ010000012.1"/>
</dbReference>
<dbReference type="GO" id="GO:0003677">
    <property type="term" value="F:DNA binding"/>
    <property type="evidence" value="ECO:0007669"/>
    <property type="project" value="InterPro"/>
</dbReference>